<evidence type="ECO:0008006" key="3">
    <source>
        <dbReference type="Google" id="ProtNLM"/>
    </source>
</evidence>
<proteinExistence type="predicted"/>
<protein>
    <recommendedName>
        <fullName evidence="3">Reverse transcriptase domain-containing protein</fullName>
    </recommendedName>
</protein>
<reference evidence="1 2" key="1">
    <citation type="journal article" date="2007" name="Science">
        <title>Sea anemone genome reveals ancestral eumetazoan gene repertoire and genomic organization.</title>
        <authorList>
            <person name="Putnam N.H."/>
            <person name="Srivastava M."/>
            <person name="Hellsten U."/>
            <person name="Dirks B."/>
            <person name="Chapman J."/>
            <person name="Salamov A."/>
            <person name="Terry A."/>
            <person name="Shapiro H."/>
            <person name="Lindquist E."/>
            <person name="Kapitonov V.V."/>
            <person name="Jurka J."/>
            <person name="Genikhovich G."/>
            <person name="Grigoriev I.V."/>
            <person name="Lucas S.M."/>
            <person name="Steele R.E."/>
            <person name="Finnerty J.R."/>
            <person name="Technau U."/>
            <person name="Martindale M.Q."/>
            <person name="Rokhsar D.S."/>
        </authorList>
    </citation>
    <scope>NUCLEOTIDE SEQUENCE [LARGE SCALE GENOMIC DNA]</scope>
    <source>
        <strain evidence="2">CH2 X CH6</strain>
    </source>
</reference>
<dbReference type="HOGENOM" id="CLU_118269_0_1_1"/>
<dbReference type="EMBL" id="DS469517">
    <property type="protein sequence ID" value="EDO47846.1"/>
    <property type="molecule type" value="Genomic_DNA"/>
</dbReference>
<sequence length="115" mass="12939">KKLKNNKAPGIDRIRNEMLKCGQQTLVPCISKIFNLILDAGVYPDVWTRGIISAIYKSGDKSDPSDYRGICVTSCLGKLFCFILNNRLQTFLTSNQILHQSQIGFLSSFRTSDHI</sequence>
<dbReference type="OMA" id="NRACIDH"/>
<name>A7RKZ5_NEMVE</name>
<feature type="non-terminal residue" evidence="1">
    <location>
        <position position="1"/>
    </location>
</feature>
<feature type="non-terminal residue" evidence="1">
    <location>
        <position position="115"/>
    </location>
</feature>
<dbReference type="AlphaFoldDB" id="A7RKZ5"/>
<dbReference type="Proteomes" id="UP000001593">
    <property type="component" value="Unassembled WGS sequence"/>
</dbReference>
<dbReference type="eggNOG" id="KOG1075">
    <property type="taxonomic scope" value="Eukaryota"/>
</dbReference>
<evidence type="ECO:0000313" key="1">
    <source>
        <dbReference type="EMBL" id="EDO47846.1"/>
    </source>
</evidence>
<organism evidence="1 2">
    <name type="scientific">Nematostella vectensis</name>
    <name type="common">Starlet sea anemone</name>
    <dbReference type="NCBI Taxonomy" id="45351"/>
    <lineage>
        <taxon>Eukaryota</taxon>
        <taxon>Metazoa</taxon>
        <taxon>Cnidaria</taxon>
        <taxon>Anthozoa</taxon>
        <taxon>Hexacorallia</taxon>
        <taxon>Actiniaria</taxon>
        <taxon>Edwardsiidae</taxon>
        <taxon>Nematostella</taxon>
    </lineage>
</organism>
<gene>
    <name evidence="1" type="ORF">NEMVEDRAFT_v1g63230</name>
</gene>
<dbReference type="InParanoid" id="A7RKZ5"/>
<evidence type="ECO:0000313" key="2">
    <source>
        <dbReference type="Proteomes" id="UP000001593"/>
    </source>
</evidence>
<dbReference type="STRING" id="45351.A7RKZ5"/>
<dbReference type="PhylomeDB" id="A7RKZ5"/>
<dbReference type="PANTHER" id="PTHR19446">
    <property type="entry name" value="REVERSE TRANSCRIPTASES"/>
    <property type="match status" value="1"/>
</dbReference>
<keyword evidence="2" id="KW-1185">Reference proteome</keyword>
<accession>A7RKZ5</accession>